<gene>
    <name evidence="2" type="ORF">QYF61_003432</name>
</gene>
<protein>
    <recommendedName>
        <fullName evidence="4">Rna-directed dna polymerase from mobile element jockey-like</fullName>
    </recommendedName>
</protein>
<organism evidence="2 3">
    <name type="scientific">Mycteria americana</name>
    <name type="common">Wood stork</name>
    <dbReference type="NCBI Taxonomy" id="33587"/>
    <lineage>
        <taxon>Eukaryota</taxon>
        <taxon>Metazoa</taxon>
        <taxon>Chordata</taxon>
        <taxon>Craniata</taxon>
        <taxon>Vertebrata</taxon>
        <taxon>Euteleostomi</taxon>
        <taxon>Archelosauria</taxon>
        <taxon>Archosauria</taxon>
        <taxon>Dinosauria</taxon>
        <taxon>Saurischia</taxon>
        <taxon>Theropoda</taxon>
        <taxon>Coelurosauria</taxon>
        <taxon>Aves</taxon>
        <taxon>Neognathae</taxon>
        <taxon>Neoaves</taxon>
        <taxon>Aequornithes</taxon>
        <taxon>Ciconiiformes</taxon>
        <taxon>Ciconiidae</taxon>
        <taxon>Mycteria</taxon>
    </lineage>
</organism>
<proteinExistence type="predicted"/>
<dbReference type="EMBL" id="JAUNZN010000111">
    <property type="protein sequence ID" value="KAK4805347.1"/>
    <property type="molecule type" value="Genomic_DNA"/>
</dbReference>
<dbReference type="PANTHER" id="PTHR33332">
    <property type="entry name" value="REVERSE TRANSCRIPTASE DOMAIN-CONTAINING PROTEIN"/>
    <property type="match status" value="1"/>
</dbReference>
<dbReference type="Proteomes" id="UP001333110">
    <property type="component" value="Unassembled WGS sequence"/>
</dbReference>
<accession>A0AAN7MGX3</accession>
<evidence type="ECO:0000313" key="2">
    <source>
        <dbReference type="EMBL" id="KAK4805347.1"/>
    </source>
</evidence>
<name>A0AAN7MGX3_MYCAM</name>
<reference evidence="2 3" key="1">
    <citation type="journal article" date="2023" name="J. Hered.">
        <title>Chromosome-level genome of the wood stork (Mycteria americana) provides insight into avian chromosome evolution.</title>
        <authorList>
            <person name="Flamio R. Jr."/>
            <person name="Ramstad K.M."/>
        </authorList>
    </citation>
    <scope>NUCLEOTIDE SEQUENCE [LARGE SCALE GENOMIC DNA]</scope>
    <source>
        <strain evidence="2">JAX WOST 10</strain>
    </source>
</reference>
<comment type="caution">
    <text evidence="2">The sequence shown here is derived from an EMBL/GenBank/DDBJ whole genome shotgun (WGS) entry which is preliminary data.</text>
</comment>
<evidence type="ECO:0008006" key="4">
    <source>
        <dbReference type="Google" id="ProtNLM"/>
    </source>
</evidence>
<evidence type="ECO:0000256" key="1">
    <source>
        <dbReference type="SAM" id="MobiDB-lite"/>
    </source>
</evidence>
<sequence length="162" mass="17778">MGRDEPTPAGQSQADADSRGSVLGPVLFNIFINNLDEGIECTLSKFADNTKLCGSVDLPEGRKALQRDLDRLGRWAEVNCMRFNTAQCCVLLSIWDMTAFDHVNTSINCHEHTEAMQMSSWKCLLDLAHVTVDTTCQDGSPGFSGVEEEEDVLQRSTLPAAP</sequence>
<feature type="region of interest" description="Disordered" evidence="1">
    <location>
        <begin position="140"/>
        <end position="162"/>
    </location>
</feature>
<evidence type="ECO:0000313" key="3">
    <source>
        <dbReference type="Proteomes" id="UP001333110"/>
    </source>
</evidence>
<dbReference type="AlphaFoldDB" id="A0AAN7MGX3"/>
<keyword evidence="3" id="KW-1185">Reference proteome</keyword>